<evidence type="ECO:0000313" key="4">
    <source>
        <dbReference type="Proteomes" id="UP000010319"/>
    </source>
</evidence>
<dbReference type="Gene3D" id="2.40.50.100">
    <property type="match status" value="1"/>
</dbReference>
<dbReference type="InterPro" id="IPR058625">
    <property type="entry name" value="MdtA-like_BSH"/>
</dbReference>
<dbReference type="Proteomes" id="UP000010319">
    <property type="component" value="Unassembled WGS sequence"/>
</dbReference>
<dbReference type="PRINTS" id="PR01490">
    <property type="entry name" value="RTXTOXIND"/>
</dbReference>
<feature type="domain" description="Multidrug resistance protein MdtA-like barrel-sandwich hybrid" evidence="2">
    <location>
        <begin position="3"/>
        <end position="205"/>
    </location>
</feature>
<evidence type="ECO:0000256" key="1">
    <source>
        <dbReference type="ARBA" id="ARBA00009477"/>
    </source>
</evidence>
<gene>
    <name evidence="3" type="ORF">yberc0001_36070</name>
</gene>
<comment type="caution">
    <text evidence="3">The sequence shown here is derived from an EMBL/GenBank/DDBJ whole genome shotgun (WGS) entry which is preliminary data.</text>
</comment>
<dbReference type="InterPro" id="IPR050739">
    <property type="entry name" value="MFP"/>
</dbReference>
<evidence type="ECO:0000259" key="2">
    <source>
        <dbReference type="Pfam" id="PF25917"/>
    </source>
</evidence>
<reference evidence="3" key="1">
    <citation type="submission" date="2008-12" db="EMBL/GenBank/DDBJ databases">
        <title>Annotation of the Yersinia bercovieri ATCC 43970 genome.</title>
        <authorList>
            <person name="Read T.D."/>
            <person name="Akmal A."/>
            <person name="Bishop-Lilly K."/>
            <person name="Chen P.E."/>
            <person name="Cook C."/>
            <person name="Kiley M.P."/>
            <person name="Lentz S."/>
            <person name="Mateczun A."/>
            <person name="Nagarajan N."/>
            <person name="Nolan N."/>
            <person name="Osborne B.I."/>
            <person name="Pop M."/>
            <person name="Sozhamannan S."/>
            <person name="Stewart A.C."/>
            <person name="Sulakvelidze A."/>
            <person name="Thomason B."/>
            <person name="Willner K."/>
            <person name="Zwick M.E."/>
        </authorList>
    </citation>
    <scope>NUCLEOTIDE SEQUENCE [LARGE SCALE GENOMIC DNA]</scope>
    <source>
        <strain evidence="3">ATCC 43970</strain>
    </source>
</reference>
<protein>
    <submittedName>
        <fullName evidence="3">Microcin H47 secretion protein mchE</fullName>
    </submittedName>
</protein>
<keyword evidence="4" id="KW-1185">Reference proteome</keyword>
<name>A0ABM9XWR5_YERBE</name>
<proteinExistence type="inferred from homology"/>
<dbReference type="PANTHER" id="PTHR30386">
    <property type="entry name" value="MEMBRANE FUSION SUBUNIT OF EMRAB-TOLC MULTIDRUG EFFLUX PUMP"/>
    <property type="match status" value="1"/>
</dbReference>
<dbReference type="PANTHER" id="PTHR30386:SF28">
    <property type="entry name" value="EXPORTED PROTEIN"/>
    <property type="match status" value="1"/>
</dbReference>
<accession>A0ABM9XWR5</accession>
<dbReference type="EMBL" id="AALC02000042">
    <property type="protein sequence ID" value="EEQ05822.1"/>
    <property type="molecule type" value="Genomic_DNA"/>
</dbReference>
<comment type="similarity">
    <text evidence="1">Belongs to the membrane fusion protein (MFP) (TC 8.A.1) family.</text>
</comment>
<evidence type="ECO:0000313" key="3">
    <source>
        <dbReference type="EMBL" id="EEQ05822.1"/>
    </source>
</evidence>
<organism evidence="3 4">
    <name type="scientific">Yersinia bercovieri ATCC 43970</name>
    <dbReference type="NCBI Taxonomy" id="349968"/>
    <lineage>
        <taxon>Bacteria</taxon>
        <taxon>Pseudomonadati</taxon>
        <taxon>Pseudomonadota</taxon>
        <taxon>Gammaproteobacteria</taxon>
        <taxon>Enterobacterales</taxon>
        <taxon>Yersiniaceae</taxon>
        <taxon>Yersinia</taxon>
    </lineage>
</organism>
<dbReference type="Pfam" id="PF25917">
    <property type="entry name" value="BSH_RND"/>
    <property type="match status" value="1"/>
</dbReference>
<sequence length="345" mass="38288">MDVGDKVKKGQPLYQIDISRTTTSGVVSQNQKASIEKQIGAIENIILRIKENKKVTVSNLNEQKSSYETALQHSAEILKKAQVGLSMMKKNMENYRLYLHQGLVNKDQFTGQMAQYYQQQNDLLGISSQNEQNALQVITLQSTIQTQAADYDNQIYQLEIQKNDLARQLADADASGTLVVTSPVEGLVDSLSVTQGQMINVGDSLLQIIPGEASHYVLVLWIPSHAAPYISIGDKVNIRYDAFPAEKFGQFPGKILSISGTPATQQEMATYPAAPPKTPDIPQTWYKVIVLPENSSFSYQGRRLDAESGMKATSTLFLEKRRLYQWILSPLYDIRNSAGGPVNGK</sequence>